<evidence type="ECO:0008006" key="7">
    <source>
        <dbReference type="Google" id="ProtNLM"/>
    </source>
</evidence>
<dbReference type="InterPro" id="IPR011990">
    <property type="entry name" value="TPR-like_helical_dom_sf"/>
</dbReference>
<dbReference type="EMBL" id="JARBDR010000923">
    <property type="protein sequence ID" value="KAJ8297775.1"/>
    <property type="molecule type" value="Genomic_DNA"/>
</dbReference>
<dbReference type="SUPFAM" id="SSF49764">
    <property type="entry name" value="HSP20-like chaperones"/>
    <property type="match status" value="1"/>
</dbReference>
<dbReference type="InterPro" id="IPR008978">
    <property type="entry name" value="HSP20-like_chaperone"/>
</dbReference>
<keyword evidence="2" id="KW-0802">TPR repeat</keyword>
<dbReference type="PROSITE" id="PS51048">
    <property type="entry name" value="SGS"/>
    <property type="match status" value="1"/>
</dbReference>
<gene>
    <name evidence="5" type="ORF">KUTeg_024306</name>
</gene>
<dbReference type="PROSITE" id="PS50005">
    <property type="entry name" value="TPR"/>
    <property type="match status" value="1"/>
</dbReference>
<reference evidence="5 6" key="1">
    <citation type="submission" date="2022-12" db="EMBL/GenBank/DDBJ databases">
        <title>Chromosome-level genome of Tegillarca granosa.</title>
        <authorList>
            <person name="Kim J."/>
        </authorList>
    </citation>
    <scope>NUCLEOTIDE SEQUENCE [LARGE SCALE GENOMIC DNA]</scope>
    <source>
        <strain evidence="5">Teg-2019</strain>
        <tissue evidence="5">Adductor muscle</tissue>
    </source>
</reference>
<evidence type="ECO:0000256" key="2">
    <source>
        <dbReference type="PROSITE-ProRule" id="PRU00339"/>
    </source>
</evidence>
<keyword evidence="6" id="KW-1185">Reference proteome</keyword>
<comment type="caution">
    <text evidence="5">The sequence shown here is derived from an EMBL/GenBank/DDBJ whole genome shotgun (WGS) entry which is preliminary data.</text>
</comment>
<dbReference type="Gene3D" id="1.25.40.10">
    <property type="entry name" value="Tetratricopeptide repeat domain"/>
    <property type="match status" value="1"/>
</dbReference>
<dbReference type="InterPro" id="IPR007699">
    <property type="entry name" value="SGS_dom"/>
</dbReference>
<dbReference type="Pfam" id="PF00515">
    <property type="entry name" value="TPR_1"/>
    <property type="match status" value="1"/>
</dbReference>
<dbReference type="Pfam" id="PF13181">
    <property type="entry name" value="TPR_8"/>
    <property type="match status" value="1"/>
</dbReference>
<dbReference type="Pfam" id="PF04969">
    <property type="entry name" value="CS"/>
    <property type="match status" value="1"/>
</dbReference>
<organism evidence="5 6">
    <name type="scientific">Tegillarca granosa</name>
    <name type="common">Malaysian cockle</name>
    <name type="synonym">Anadara granosa</name>
    <dbReference type="NCBI Taxonomy" id="220873"/>
    <lineage>
        <taxon>Eukaryota</taxon>
        <taxon>Metazoa</taxon>
        <taxon>Spiralia</taxon>
        <taxon>Lophotrochozoa</taxon>
        <taxon>Mollusca</taxon>
        <taxon>Bivalvia</taxon>
        <taxon>Autobranchia</taxon>
        <taxon>Pteriomorphia</taxon>
        <taxon>Arcoida</taxon>
        <taxon>Arcoidea</taxon>
        <taxon>Arcidae</taxon>
        <taxon>Tegillarca</taxon>
    </lineage>
</organism>
<name>A0ABQ9E2P8_TEGGR</name>
<feature type="repeat" description="TPR" evidence="2">
    <location>
        <begin position="37"/>
        <end position="70"/>
    </location>
</feature>
<dbReference type="InterPro" id="IPR019734">
    <property type="entry name" value="TPR_rpt"/>
</dbReference>
<protein>
    <recommendedName>
        <fullName evidence="7">Suppressor of G2 allele of SKP1</fullName>
    </recommendedName>
</protein>
<dbReference type="Gene3D" id="2.60.40.790">
    <property type="match status" value="1"/>
</dbReference>
<dbReference type="Proteomes" id="UP001217089">
    <property type="component" value="Unassembled WGS sequence"/>
</dbReference>
<evidence type="ECO:0000259" key="4">
    <source>
        <dbReference type="PROSITE" id="PS51203"/>
    </source>
</evidence>
<dbReference type="Pfam" id="PF05002">
    <property type="entry name" value="SGS"/>
    <property type="match status" value="1"/>
</dbReference>
<proteinExistence type="inferred from homology"/>
<feature type="domain" description="SGS" evidence="3">
    <location>
        <begin position="274"/>
        <end position="365"/>
    </location>
</feature>
<evidence type="ECO:0000259" key="3">
    <source>
        <dbReference type="PROSITE" id="PS51048"/>
    </source>
</evidence>
<evidence type="ECO:0000313" key="6">
    <source>
        <dbReference type="Proteomes" id="UP001217089"/>
    </source>
</evidence>
<sequence>MFIFQFFSKANEEFVRENYLKALELYSEAISADDTNDDFYSSRAHTYLKLEHYKDALQDCNKAIELNPKNAKAFYRKGVSLFNLEDYKSAKDAFCSGQAIDNQDENFKTWIRKCEAEIDLSTQESTDTSSQIKVGVSSTEKKELSSAEKIATTEKPEIINKPKPKHDWYQTQTHVVVTILIKQVKKEDLTTDITEQTLNATVKLSSGSDYVLDLDLAHKIVPEKCITKIMSTKIEIKLKKAEEIQWQKLERSPETEAVAAVKHFTPEGGDDIHKYPTSSHITRNWDKMVNDIKEEEKNEKLEGDAALNKLFQQIYADGNEETKKAMMKSFYESGGTVLSTNWNEIGGQKVEVKPPDGMEYKKWES</sequence>
<comment type="similarity">
    <text evidence="1">Belongs to the SGT1 family.</text>
</comment>
<evidence type="ECO:0000313" key="5">
    <source>
        <dbReference type="EMBL" id="KAJ8297775.1"/>
    </source>
</evidence>
<dbReference type="PROSITE" id="PS51203">
    <property type="entry name" value="CS"/>
    <property type="match status" value="1"/>
</dbReference>
<accession>A0ABQ9E2P8</accession>
<feature type="domain" description="CS" evidence="4">
    <location>
        <begin position="161"/>
        <end position="250"/>
    </location>
</feature>
<evidence type="ECO:0000256" key="1">
    <source>
        <dbReference type="ARBA" id="ARBA00008509"/>
    </source>
</evidence>
<dbReference type="InterPro" id="IPR044563">
    <property type="entry name" value="Sgt1-like"/>
</dbReference>
<dbReference type="SUPFAM" id="SSF48452">
    <property type="entry name" value="TPR-like"/>
    <property type="match status" value="1"/>
</dbReference>
<dbReference type="SMART" id="SM00028">
    <property type="entry name" value="TPR"/>
    <property type="match status" value="3"/>
</dbReference>
<dbReference type="PANTHER" id="PTHR45862">
    <property type="entry name" value="PROTEIN SGT1 HOMOLOG"/>
    <property type="match status" value="1"/>
</dbReference>
<dbReference type="InterPro" id="IPR007052">
    <property type="entry name" value="CS_dom"/>
</dbReference>